<dbReference type="EMBL" id="CP007055">
    <property type="protein sequence ID" value="AHF99064.1"/>
    <property type="molecule type" value="Genomic_DNA"/>
</dbReference>
<dbReference type="KEGG" id="hlr:HALLA_09510"/>
<dbReference type="HOGENOM" id="CLU_2204188_0_0_2"/>
<dbReference type="GeneID" id="25144732"/>
<gene>
    <name evidence="1" type="ORF">HALLA_09510</name>
    <name evidence="2" type="ORF">HALLA_09675</name>
</gene>
<dbReference type="KEGG" id="hlr:HALLA_09675"/>
<proteinExistence type="predicted"/>
<name>W0JPZ9_9EURY</name>
<accession>W0JPZ9</accession>
<dbReference type="eggNOG" id="ENOG502N65C">
    <property type="taxonomic scope" value="Archaea"/>
</dbReference>
<dbReference type="STRING" id="797299.HALLA_09510"/>
<dbReference type="OrthoDB" id="324133at2157"/>
<reference evidence="2 3" key="1">
    <citation type="submission" date="2014-01" db="EMBL/GenBank/DDBJ databases">
        <authorList>
            <consortium name="DOE Joint Genome Institute"/>
            <person name="Anderson I."/>
            <person name="Huntemann M."/>
            <person name="Han J."/>
            <person name="Chen A."/>
            <person name="Kyrpides N."/>
            <person name="Mavromatis K."/>
            <person name="Markowitz V."/>
            <person name="Palaniappan K."/>
            <person name="Ivanova N."/>
            <person name="Schaumberg A."/>
            <person name="Pati A."/>
            <person name="Liolios K."/>
            <person name="Nordberg H.P."/>
            <person name="Cantor M.N."/>
            <person name="Hua S.X."/>
            <person name="Woyke T."/>
        </authorList>
    </citation>
    <scope>NUCLEOTIDE SEQUENCE [LARGE SCALE GENOMIC DNA]</scope>
    <source>
        <strain evidence="2 3">XH-48</strain>
    </source>
</reference>
<keyword evidence="3" id="KW-1185">Reference proteome</keyword>
<dbReference type="Proteomes" id="UP000019024">
    <property type="component" value="Chromosome"/>
</dbReference>
<organism evidence="2 3">
    <name type="scientific">Halostagnicola larsenii XH-48</name>
    <dbReference type="NCBI Taxonomy" id="797299"/>
    <lineage>
        <taxon>Archaea</taxon>
        <taxon>Methanobacteriati</taxon>
        <taxon>Methanobacteriota</taxon>
        <taxon>Stenosarchaea group</taxon>
        <taxon>Halobacteria</taxon>
        <taxon>Halobacteriales</taxon>
        <taxon>Natrialbaceae</taxon>
        <taxon>Halostagnicola</taxon>
    </lineage>
</organism>
<evidence type="ECO:0000313" key="2">
    <source>
        <dbReference type="EMBL" id="AHF99077.1"/>
    </source>
</evidence>
<evidence type="ECO:0000313" key="1">
    <source>
        <dbReference type="EMBL" id="AHF99064.1"/>
    </source>
</evidence>
<dbReference type="AlphaFoldDB" id="W0JPZ9"/>
<dbReference type="RefSeq" id="WP_049952275.1">
    <property type="nucleotide sequence ID" value="NZ_CP007055.1"/>
</dbReference>
<protein>
    <submittedName>
        <fullName evidence="2">Uncharacterized protein</fullName>
    </submittedName>
</protein>
<evidence type="ECO:0000313" key="3">
    <source>
        <dbReference type="Proteomes" id="UP000019024"/>
    </source>
</evidence>
<sequence>MGSEEPPPDEKSIDEVYHDRNLLAIGFARLAAIQWPGSAGWYLHEGWPVIWVETPAGQTSWHVTPDLTDVLERSSLLEKRPDGGFDGHDRTTKNSRLARFVTGTYPTFP</sequence>
<dbReference type="EMBL" id="CP007055">
    <property type="protein sequence ID" value="AHF99077.1"/>
    <property type="molecule type" value="Genomic_DNA"/>
</dbReference>